<proteinExistence type="predicted"/>
<gene>
    <name evidence="2" type="ORF">PHMEG_00012758</name>
</gene>
<comment type="caution">
    <text evidence="2">The sequence shown here is derived from an EMBL/GenBank/DDBJ whole genome shotgun (WGS) entry which is preliminary data.</text>
</comment>
<evidence type="ECO:0000313" key="2">
    <source>
        <dbReference type="EMBL" id="OWZ13852.1"/>
    </source>
</evidence>
<accession>A0A225W8F3</accession>
<feature type="compositionally biased region" description="Basic and acidic residues" evidence="1">
    <location>
        <begin position="157"/>
        <end position="168"/>
    </location>
</feature>
<evidence type="ECO:0000256" key="1">
    <source>
        <dbReference type="SAM" id="MobiDB-lite"/>
    </source>
</evidence>
<feature type="region of interest" description="Disordered" evidence="1">
    <location>
        <begin position="138"/>
        <end position="168"/>
    </location>
</feature>
<name>A0A225W8F3_9STRA</name>
<dbReference type="AlphaFoldDB" id="A0A225W8F3"/>
<dbReference type="Proteomes" id="UP000198211">
    <property type="component" value="Unassembled WGS sequence"/>
</dbReference>
<dbReference type="EMBL" id="NBNE01001481">
    <property type="protein sequence ID" value="OWZ13852.1"/>
    <property type="molecule type" value="Genomic_DNA"/>
</dbReference>
<keyword evidence="3" id="KW-1185">Reference proteome</keyword>
<sequence length="299" mass="34706">MMLSRQCKMADQTTQDITWSSCSFVTVSKSTFKNKMKTTSFTLVVIVRISKGILPKNRLTIVSKRMFQLSRRNFEWWIRAVHRQPRLDVDLDMNFQNANSQLSLQLPRLRSHLEHCRENTQAHSSWRTTISIMTADDPSVSTSAYVPEPLQDDDGDEKNTDDSLSQDHPRVHSWILPMNRRQSLLTVVPTVNVHRKDQRKPVNRCHPMCQLRFKNTLPHGFASQTTHAASDLLLRDVEAPREMLTPFPVVWSNLRLDVRAIILYGVNYEGAMEWLGEDCFVHGCFHQGPRLEMLLRMMF</sequence>
<evidence type="ECO:0000313" key="3">
    <source>
        <dbReference type="Proteomes" id="UP000198211"/>
    </source>
</evidence>
<protein>
    <submittedName>
        <fullName evidence="2">Uncharacterized protein</fullName>
    </submittedName>
</protein>
<reference evidence="3" key="1">
    <citation type="submission" date="2017-03" db="EMBL/GenBank/DDBJ databases">
        <title>Phytopthora megakarya and P. palmivora, two closely related causual agents of cacao black pod achieved similar genome size and gene model numbers by different mechanisms.</title>
        <authorList>
            <person name="Ali S."/>
            <person name="Shao J."/>
            <person name="Larry D.J."/>
            <person name="Kronmiller B."/>
            <person name="Shen D."/>
            <person name="Strem M.D."/>
            <person name="Melnick R.L."/>
            <person name="Guiltinan M.J."/>
            <person name="Tyler B.M."/>
            <person name="Meinhardt L.W."/>
            <person name="Bailey B.A."/>
        </authorList>
    </citation>
    <scope>NUCLEOTIDE SEQUENCE [LARGE SCALE GENOMIC DNA]</scope>
    <source>
        <strain evidence="3">zdho120</strain>
    </source>
</reference>
<organism evidence="2 3">
    <name type="scientific">Phytophthora megakarya</name>
    <dbReference type="NCBI Taxonomy" id="4795"/>
    <lineage>
        <taxon>Eukaryota</taxon>
        <taxon>Sar</taxon>
        <taxon>Stramenopiles</taxon>
        <taxon>Oomycota</taxon>
        <taxon>Peronosporomycetes</taxon>
        <taxon>Peronosporales</taxon>
        <taxon>Peronosporaceae</taxon>
        <taxon>Phytophthora</taxon>
    </lineage>
</organism>